<dbReference type="RefSeq" id="WP_090168064.1">
    <property type="nucleotide sequence ID" value="NZ_FOFB01000010.1"/>
</dbReference>
<gene>
    <name evidence="1" type="ORF">SAMN05444359_11065</name>
</gene>
<dbReference type="OrthoDB" id="9794241at2"/>
<dbReference type="NCBIfam" id="TIGR02453">
    <property type="entry name" value="TIGR02453 family protein"/>
    <property type="match status" value="1"/>
</dbReference>
<accession>A0A1H9G6Z6</accession>
<dbReference type="InterPro" id="IPR015996">
    <property type="entry name" value="UCP028451"/>
</dbReference>
<evidence type="ECO:0000313" key="2">
    <source>
        <dbReference type="Proteomes" id="UP000199021"/>
    </source>
</evidence>
<protein>
    <submittedName>
        <fullName evidence="1">TIGR02453 family protein</fullName>
    </submittedName>
</protein>
<evidence type="ECO:0000313" key="1">
    <source>
        <dbReference type="EMBL" id="SEQ45849.1"/>
    </source>
</evidence>
<dbReference type="InParanoid" id="A0A1H9G6Z6"/>
<proteinExistence type="predicted"/>
<dbReference type="PANTHER" id="PTHR36452:SF1">
    <property type="entry name" value="DUF2461 DOMAIN-CONTAINING PROTEIN"/>
    <property type="match status" value="1"/>
</dbReference>
<sequence length="235" mass="27051">MSIIKKSTLTFLKKLAQNNNRDWFQENKKLYEAARENTAEFADALLEKLRESDVLETMNGKKSLYRIYRDVRFSKNKMPYKTNFAGGFTRDGKLRRGGYYFHLTPDGTQSDFIGGSMVGGGFYGMETHDLKRIREELAVDAAPLREIMADKDFQRIFGDMRGEKLKTAPRGYDKNHPDIDLLNHKQFYAFRSFSDKEVTSAGFLDQAHEAMLALRPFFDYFSDVLTTDANGEVIV</sequence>
<reference evidence="2" key="1">
    <citation type="submission" date="2016-10" db="EMBL/GenBank/DDBJ databases">
        <authorList>
            <person name="Varghese N."/>
            <person name="Submissions S."/>
        </authorList>
    </citation>
    <scope>NUCLEOTIDE SEQUENCE [LARGE SCALE GENOMIC DNA]</scope>
    <source>
        <strain evidence="2">DSM 24740</strain>
    </source>
</reference>
<dbReference type="EMBL" id="FOFB01000010">
    <property type="protein sequence ID" value="SEQ45849.1"/>
    <property type="molecule type" value="Genomic_DNA"/>
</dbReference>
<name>A0A1H9G6Z6_9BACT</name>
<organism evidence="1 2">
    <name type="scientific">Neolewinella agarilytica</name>
    <dbReference type="NCBI Taxonomy" id="478744"/>
    <lineage>
        <taxon>Bacteria</taxon>
        <taxon>Pseudomonadati</taxon>
        <taxon>Bacteroidota</taxon>
        <taxon>Saprospiria</taxon>
        <taxon>Saprospirales</taxon>
        <taxon>Lewinellaceae</taxon>
        <taxon>Neolewinella</taxon>
    </lineage>
</organism>
<dbReference type="PANTHER" id="PTHR36452">
    <property type="entry name" value="CHROMOSOME 12, WHOLE GENOME SHOTGUN SEQUENCE"/>
    <property type="match status" value="1"/>
</dbReference>
<dbReference type="AlphaFoldDB" id="A0A1H9G6Z6"/>
<dbReference type="PIRSF" id="PIRSF028451">
    <property type="entry name" value="UCP028451"/>
    <property type="match status" value="1"/>
</dbReference>
<dbReference type="Proteomes" id="UP000199021">
    <property type="component" value="Unassembled WGS sequence"/>
</dbReference>
<keyword evidence="2" id="KW-1185">Reference proteome</keyword>
<dbReference type="Pfam" id="PF09365">
    <property type="entry name" value="DUF2461"/>
    <property type="match status" value="1"/>
</dbReference>
<dbReference type="InterPro" id="IPR012808">
    <property type="entry name" value="CHP02453"/>
</dbReference>